<dbReference type="InterPro" id="IPR021773">
    <property type="entry name" value="TPC11"/>
</dbReference>
<dbReference type="Pfam" id="PF12742">
    <property type="entry name" value="Gryzun-like"/>
    <property type="match status" value="1"/>
</dbReference>
<reference evidence="11" key="1">
    <citation type="submission" date="2019-05" db="EMBL/GenBank/DDBJ databases">
        <title>Annotation for the trematode Paragonimus heterotremus.</title>
        <authorList>
            <person name="Choi Y.-J."/>
        </authorList>
    </citation>
    <scope>NUCLEOTIDE SEQUENCE</scope>
    <source>
        <strain evidence="11">LC</strain>
    </source>
</reference>
<dbReference type="InterPro" id="IPR025876">
    <property type="entry name" value="TRAPPC11_C"/>
</dbReference>
<evidence type="ECO:0000256" key="5">
    <source>
        <dbReference type="ARBA" id="ARBA00022448"/>
    </source>
</evidence>
<comment type="caution">
    <text evidence="11">The sequence shown here is derived from an EMBL/GenBank/DDBJ whole genome shotgun (WGS) entry which is preliminary data.</text>
</comment>
<evidence type="ECO:0000256" key="2">
    <source>
        <dbReference type="ARBA" id="ARBA00004222"/>
    </source>
</evidence>
<evidence type="ECO:0000256" key="8">
    <source>
        <dbReference type="SAM" id="MobiDB-lite"/>
    </source>
</evidence>
<dbReference type="Pfam" id="PF11817">
    <property type="entry name" value="Foie-gras_1"/>
    <property type="match status" value="2"/>
</dbReference>
<evidence type="ECO:0000256" key="7">
    <source>
        <dbReference type="ARBA" id="ARBA00023034"/>
    </source>
</evidence>
<keyword evidence="12" id="KW-1185">Reference proteome</keyword>
<keyword evidence="7" id="KW-0333">Golgi apparatus</keyword>
<feature type="domain" description="Trafficking protein particle complex subunit 11 C-terminal" evidence="10">
    <location>
        <begin position="1284"/>
        <end position="1331"/>
    </location>
</feature>
<keyword evidence="6" id="KW-0931">ER-Golgi transport</keyword>
<dbReference type="GO" id="GO:0016192">
    <property type="term" value="P:vesicle-mediated transport"/>
    <property type="evidence" value="ECO:0007669"/>
    <property type="project" value="UniProtKB-KW"/>
</dbReference>
<evidence type="ECO:0000313" key="11">
    <source>
        <dbReference type="EMBL" id="KAF5401653.1"/>
    </source>
</evidence>
<dbReference type="GO" id="GO:0005794">
    <property type="term" value="C:Golgi apparatus"/>
    <property type="evidence" value="ECO:0007669"/>
    <property type="project" value="UniProtKB-SubCell"/>
</dbReference>
<dbReference type="OrthoDB" id="6278596at2759"/>
<comment type="similarity">
    <text evidence="3">Belongs to the TRAPPC11 family.</text>
</comment>
<dbReference type="EMBL" id="LUCH01002327">
    <property type="protein sequence ID" value="KAF5401653.1"/>
    <property type="molecule type" value="Genomic_DNA"/>
</dbReference>
<evidence type="ECO:0000256" key="3">
    <source>
        <dbReference type="ARBA" id="ARBA00007051"/>
    </source>
</evidence>
<evidence type="ECO:0000313" key="12">
    <source>
        <dbReference type="Proteomes" id="UP000748531"/>
    </source>
</evidence>
<evidence type="ECO:0000259" key="9">
    <source>
        <dbReference type="Pfam" id="PF11817"/>
    </source>
</evidence>
<dbReference type="PANTHER" id="PTHR14374">
    <property type="entry name" value="FOIE GRAS"/>
    <property type="match status" value="1"/>
</dbReference>
<evidence type="ECO:0000256" key="4">
    <source>
        <dbReference type="ARBA" id="ARBA00021520"/>
    </source>
</evidence>
<proteinExistence type="inferred from homology"/>
<organism evidence="11 12">
    <name type="scientific">Paragonimus heterotremus</name>
    <dbReference type="NCBI Taxonomy" id="100268"/>
    <lineage>
        <taxon>Eukaryota</taxon>
        <taxon>Metazoa</taxon>
        <taxon>Spiralia</taxon>
        <taxon>Lophotrochozoa</taxon>
        <taxon>Platyhelminthes</taxon>
        <taxon>Trematoda</taxon>
        <taxon>Digenea</taxon>
        <taxon>Plagiorchiida</taxon>
        <taxon>Troglotremata</taxon>
        <taxon>Troglotrematidae</taxon>
        <taxon>Paragonimus</taxon>
    </lineage>
</organism>
<dbReference type="PANTHER" id="PTHR14374:SF0">
    <property type="entry name" value="TRAFFICKING PROTEIN PARTICLE COMPLEX SUBUNIT 11"/>
    <property type="match status" value="1"/>
</dbReference>
<sequence>MQHIENLPPELCCKPEPLAVLSGLDIENNTVHLSIWRAFTMNTGREHDPFKFRCLPVDHQFPKPKFKPVGAHEWLLPKGILKTGWMRKHLEEIPAVVAVFYDLDWSDNQWEEKSTECAQRVETVRSKLAGRDCKLVVVLIQKRAPLPSGEDPVAMERAQALCTKCDLPGKNLFVLSHTNHLCGCVTSLESEFRDMALSYYHLRAKKVKTHKDSLNKTSHQLLFIRHEFKIAFFGELKQDQALALKHYQQAYTHLLEQRIVDIHLLEMKTVAGFINYKICRLAFQTNASDAISQFRRHIEFFSNLVGMPQLAFEHEAWMSKQFEILGDLFQEAIQSSLTALMTQHPGLYYQEAARHAIARRQLCRALCSHSSAVPTDPDLIQEEPTSFTDSLLDPQTSPIDSHPLSDQGLLSSVSVGAVKTKRKNFNAIESVRPNSPLRFARRSAGSSPTSPVGRSPPLIPLNMDTYNPVSATEKVDGLEFYGQRPWRQGVQSIEPPSAAKEREGIRALQRAELAVDHSERIIPLLEQTHLHYKRYKAERMKLYPVVLMGAEYYRKGMYAKALSCYSGVLDKYRREKWWTIYTSVLRHILKCAYLVGQIDTFLSAALELMGPSSLLSGSDKRAVQQVLFQLFQGMVPDLVSVAPELGQASEETVKLWGKNLDALDCDINAVTTVKSLDEDFVTTCVKDENQTQNKNIPSTRQLSLNVSRLHICIECKVAFTEAQFTVDRPVQLVVLLRSNAPLAFDIHRVSVEFLHQTSTTSEMDRPGGRRRGDGTFRTSQSWSIPFRLESSDSIKAVLLCLDPHSLGRLIKVDTIQVDVSTTSGLPATAGQKSVVVTLVWNWPTPDDFAWSSPTSSHVKSRHVHVDHTNGSASLPLTLAGLWDSASFPSALERRFQQSQSVSVPHPNGLCTIAIPSFPPTWDLVGERLQTEVGERKSGLEVRLAHTPPALAREIYTIVCNVTNTESVTAEKLNLSVNLSEKVASGSLEFDVTMSRNLKSKEPDQLAINDTSSILKAAIPSGPSMQVTSTSSLDDLLPAEDRSCFLFIRCPTSGERSLCCRLTYLAHFPSPTAPNLLIALEPPDGTVYVPRVLHVDEQSHVVSVDHIECRCVRTVLTEFGVLLPFEVAWQTMSIHQSPISDLIVGEPFLMQAHLTNSCPWNLKVLDTTFELAPSVVFVDGEQDVQIKDLSIRAGDRASQCQVLKVTQVNQENEIVNLGLLKVRWLRDDQLTNDADGNIVVTTFQLLSCCVLELPVRVRAEIPAINTVLMPMRVQFGLENRTIYPQELLIQMESAPHFMISGQIKLRLRLLPGSPQLLQYILLPLHAGHLTLPR</sequence>
<feature type="domain" description="Trafficking protein particle complex subunit 11" evidence="9">
    <location>
        <begin position="479"/>
        <end position="610"/>
    </location>
</feature>
<name>A0A8J4T8R4_9TREM</name>
<protein>
    <recommendedName>
        <fullName evidence="4">Trafficking protein particle complex subunit 11</fullName>
    </recommendedName>
</protein>
<gene>
    <name evidence="11" type="ORF">PHET_05239</name>
</gene>
<keyword evidence="5" id="KW-0813">Transport</keyword>
<feature type="region of interest" description="Disordered" evidence="8">
    <location>
        <begin position="438"/>
        <end position="459"/>
    </location>
</feature>
<evidence type="ECO:0000259" key="10">
    <source>
        <dbReference type="Pfam" id="PF12742"/>
    </source>
</evidence>
<dbReference type="Proteomes" id="UP000748531">
    <property type="component" value="Unassembled WGS sequence"/>
</dbReference>
<evidence type="ECO:0000256" key="6">
    <source>
        <dbReference type="ARBA" id="ARBA00022892"/>
    </source>
</evidence>
<evidence type="ECO:0000256" key="1">
    <source>
        <dbReference type="ARBA" id="ARBA00001995"/>
    </source>
</evidence>
<comment type="subcellular location">
    <subcellularLocation>
        <location evidence="2">Golgi apparatus</location>
        <location evidence="2">cis-Golgi network</location>
    </subcellularLocation>
</comment>
<accession>A0A8J4T8R4</accession>
<feature type="domain" description="Trafficking protein particle complex subunit 11" evidence="9">
    <location>
        <begin position="264"/>
        <end position="386"/>
    </location>
</feature>
<comment type="function">
    <text evidence="1">Involved in endoplasmic reticulum to Golgi apparatus trafficking at a very early stage.</text>
</comment>